<protein>
    <submittedName>
        <fullName evidence="2">Cobalamin biosynthesis protein CbiG</fullName>
    </submittedName>
</protein>
<organism evidence="2 3">
    <name type="scientific">Pseudochelatococcus lubricantis</name>
    <dbReference type="NCBI Taxonomy" id="1538102"/>
    <lineage>
        <taxon>Bacteria</taxon>
        <taxon>Pseudomonadati</taxon>
        <taxon>Pseudomonadota</taxon>
        <taxon>Alphaproteobacteria</taxon>
        <taxon>Hyphomicrobiales</taxon>
        <taxon>Chelatococcaceae</taxon>
        <taxon>Pseudochelatococcus</taxon>
    </lineage>
</organism>
<dbReference type="SUPFAM" id="SSF159664">
    <property type="entry name" value="CobE/GbiG C-terminal domain-like"/>
    <property type="match status" value="1"/>
</dbReference>
<comment type="caution">
    <text evidence="2">The sequence shown here is derived from an EMBL/GenBank/DDBJ whole genome shotgun (WGS) entry which is preliminary data.</text>
</comment>
<feature type="domain" description="CobE/GbiG C-terminal" evidence="1">
    <location>
        <begin position="10"/>
        <end position="128"/>
    </location>
</feature>
<dbReference type="Gene3D" id="3.30.420.180">
    <property type="entry name" value="CobE/GbiG C-terminal domain"/>
    <property type="match status" value="1"/>
</dbReference>
<evidence type="ECO:0000313" key="3">
    <source>
        <dbReference type="Proteomes" id="UP001429580"/>
    </source>
</evidence>
<dbReference type="InterPro" id="IPR036518">
    <property type="entry name" value="CobE/GbiG_C_sf"/>
</dbReference>
<dbReference type="Pfam" id="PF01890">
    <property type="entry name" value="CbiG_C"/>
    <property type="match status" value="1"/>
</dbReference>
<sequence length="139" mass="13668">MSAARTEKAAGIGCRRDAPLADVLAAIDAALAVQQLSRGDLDALATIAPKRHEPAISAAAETLGVPLVIVSAAAARDASGRCLTLSAASLAATGVACVSEAAALAAIGPRGRLAHPRAIRGAAACAIATTPPSVREARS</sequence>
<dbReference type="RefSeq" id="WP_343042533.1">
    <property type="nucleotide sequence ID" value="NZ_JAASQI010000003.1"/>
</dbReference>
<gene>
    <name evidence="2" type="ORF">FHS82_001730</name>
</gene>
<dbReference type="EMBL" id="JAASQI010000003">
    <property type="protein sequence ID" value="NIJ57894.1"/>
    <property type="molecule type" value="Genomic_DNA"/>
</dbReference>
<dbReference type="PANTHER" id="PTHR37477:SF1">
    <property type="entry name" value="COBALT-PRECORRIN-5A HYDROLASE"/>
    <property type="match status" value="1"/>
</dbReference>
<evidence type="ECO:0000259" key="1">
    <source>
        <dbReference type="Pfam" id="PF01890"/>
    </source>
</evidence>
<dbReference type="InterPro" id="IPR052553">
    <property type="entry name" value="CbiG_hydrolase"/>
</dbReference>
<reference evidence="2 3" key="1">
    <citation type="submission" date="2020-03" db="EMBL/GenBank/DDBJ databases">
        <title>Genomic Encyclopedia of Type Strains, Phase IV (KMG-IV): sequencing the most valuable type-strain genomes for metagenomic binning, comparative biology and taxonomic classification.</title>
        <authorList>
            <person name="Goeker M."/>
        </authorList>
    </citation>
    <scope>NUCLEOTIDE SEQUENCE [LARGE SCALE GENOMIC DNA]</scope>
    <source>
        <strain evidence="2 3">DSM 103870</strain>
    </source>
</reference>
<dbReference type="InterPro" id="IPR002750">
    <property type="entry name" value="CobE/GbiG_C"/>
</dbReference>
<keyword evidence="3" id="KW-1185">Reference proteome</keyword>
<evidence type="ECO:0000313" key="2">
    <source>
        <dbReference type="EMBL" id="NIJ57894.1"/>
    </source>
</evidence>
<accession>A0ABX0V1A8</accession>
<name>A0ABX0V1A8_9HYPH</name>
<dbReference type="Proteomes" id="UP001429580">
    <property type="component" value="Unassembled WGS sequence"/>
</dbReference>
<dbReference type="PANTHER" id="PTHR37477">
    <property type="entry name" value="COBALT-PRECORRIN-5A HYDROLASE"/>
    <property type="match status" value="1"/>
</dbReference>
<proteinExistence type="predicted"/>